<dbReference type="GO" id="GO:0003723">
    <property type="term" value="F:RNA binding"/>
    <property type="evidence" value="ECO:0007669"/>
    <property type="project" value="InterPro"/>
</dbReference>
<dbReference type="PANTHER" id="PTHR46429:SF1">
    <property type="entry name" value="23S RRNA (GUANOSINE-2'-O-)-METHYLTRANSFERASE RLMB"/>
    <property type="match status" value="1"/>
</dbReference>
<dbReference type="RefSeq" id="WP_093302713.1">
    <property type="nucleotide sequence ID" value="NZ_FOOH01000002.1"/>
</dbReference>
<dbReference type="GO" id="GO:0032259">
    <property type="term" value="P:methylation"/>
    <property type="evidence" value="ECO:0007669"/>
    <property type="project" value="UniProtKB-KW"/>
</dbReference>
<feature type="domain" description="tRNA/rRNA methyltransferase SpoU type" evidence="3">
    <location>
        <begin position="18"/>
        <end position="161"/>
    </location>
</feature>
<dbReference type="PANTHER" id="PTHR46429">
    <property type="entry name" value="23S RRNA (GUANOSINE-2'-O-)-METHYLTRANSFERASE RLMB"/>
    <property type="match status" value="1"/>
</dbReference>
<dbReference type="InterPro" id="IPR001537">
    <property type="entry name" value="SpoU_MeTrfase"/>
</dbReference>
<protein>
    <submittedName>
        <fullName evidence="4">SpoU rRNA Methylase family protein</fullName>
    </submittedName>
</protein>
<dbReference type="Gene3D" id="3.40.1280.10">
    <property type="match status" value="1"/>
</dbReference>
<evidence type="ECO:0000313" key="5">
    <source>
        <dbReference type="Proteomes" id="UP000199116"/>
    </source>
</evidence>
<name>A0A1I2KA06_9FLAO</name>
<reference evidence="5" key="1">
    <citation type="submission" date="2016-10" db="EMBL/GenBank/DDBJ databases">
        <authorList>
            <person name="Varghese N."/>
            <person name="Submissions S."/>
        </authorList>
    </citation>
    <scope>NUCLEOTIDE SEQUENCE [LARGE SCALE GENOMIC DNA]</scope>
    <source>
        <strain evidence="5">DSM 23515</strain>
    </source>
</reference>
<dbReference type="GO" id="GO:0006396">
    <property type="term" value="P:RNA processing"/>
    <property type="evidence" value="ECO:0007669"/>
    <property type="project" value="InterPro"/>
</dbReference>
<accession>A0A1I2KA06</accession>
<evidence type="ECO:0000259" key="3">
    <source>
        <dbReference type="Pfam" id="PF00588"/>
    </source>
</evidence>
<proteinExistence type="predicted"/>
<keyword evidence="5" id="KW-1185">Reference proteome</keyword>
<dbReference type="GO" id="GO:0005829">
    <property type="term" value="C:cytosol"/>
    <property type="evidence" value="ECO:0007669"/>
    <property type="project" value="TreeGrafter"/>
</dbReference>
<dbReference type="Pfam" id="PF00588">
    <property type="entry name" value="SpoU_methylase"/>
    <property type="match status" value="1"/>
</dbReference>
<dbReference type="GO" id="GO:0008173">
    <property type="term" value="F:RNA methyltransferase activity"/>
    <property type="evidence" value="ECO:0007669"/>
    <property type="project" value="InterPro"/>
</dbReference>
<keyword evidence="2" id="KW-0808">Transferase</keyword>
<evidence type="ECO:0000313" key="4">
    <source>
        <dbReference type="EMBL" id="SFF63895.1"/>
    </source>
</evidence>
<dbReference type="EMBL" id="FOOH01000002">
    <property type="protein sequence ID" value="SFF63895.1"/>
    <property type="molecule type" value="Genomic_DNA"/>
</dbReference>
<dbReference type="InterPro" id="IPR004441">
    <property type="entry name" value="rRNA_MeTrfase_TrmH"/>
</dbReference>
<dbReference type="SUPFAM" id="SSF75217">
    <property type="entry name" value="alpha/beta knot"/>
    <property type="match status" value="1"/>
</dbReference>
<evidence type="ECO:0000256" key="1">
    <source>
        <dbReference type="ARBA" id="ARBA00022603"/>
    </source>
</evidence>
<gene>
    <name evidence="4" type="ORF">SAMN04488033_102231</name>
</gene>
<dbReference type="CDD" id="cd18082">
    <property type="entry name" value="SpoU-like_family"/>
    <property type="match status" value="1"/>
</dbReference>
<sequence length="173" mass="19505">MEQLTHFDEKFNKEKSPVILLLDNITGEANIGSIFRTADAFNVEKIVFSGTEPNLDSRRLQKTARNTHKTVVYEFTQDAQGFIRDLKDNSNVYALEITSASIPVEDFKYSEEKKNVILILGNEVSGINKELLEISDKHLHINMFGQNSSMNVAQAAGIALYEISKTIFAFTKK</sequence>
<dbReference type="InterPro" id="IPR029026">
    <property type="entry name" value="tRNA_m1G_MTases_N"/>
</dbReference>
<organism evidence="4 5">
    <name type="scientific">Salegentibacter agarivorans</name>
    <dbReference type="NCBI Taxonomy" id="345907"/>
    <lineage>
        <taxon>Bacteria</taxon>
        <taxon>Pseudomonadati</taxon>
        <taxon>Bacteroidota</taxon>
        <taxon>Flavobacteriia</taxon>
        <taxon>Flavobacteriales</taxon>
        <taxon>Flavobacteriaceae</taxon>
        <taxon>Salegentibacter</taxon>
    </lineage>
</organism>
<dbReference type="Proteomes" id="UP000199116">
    <property type="component" value="Unassembled WGS sequence"/>
</dbReference>
<keyword evidence="1 4" id="KW-0489">Methyltransferase</keyword>
<evidence type="ECO:0000256" key="2">
    <source>
        <dbReference type="ARBA" id="ARBA00022679"/>
    </source>
</evidence>
<dbReference type="AlphaFoldDB" id="A0A1I2KA06"/>
<dbReference type="InterPro" id="IPR029028">
    <property type="entry name" value="Alpha/beta_knot_MTases"/>
</dbReference>